<evidence type="ECO:0000313" key="3">
    <source>
        <dbReference type="Proteomes" id="UP001178507"/>
    </source>
</evidence>
<dbReference type="EMBL" id="CAUJNA010001828">
    <property type="protein sequence ID" value="CAJ1389221.1"/>
    <property type="molecule type" value="Genomic_DNA"/>
</dbReference>
<reference evidence="2" key="1">
    <citation type="submission" date="2023-08" db="EMBL/GenBank/DDBJ databases">
        <authorList>
            <person name="Chen Y."/>
            <person name="Shah S."/>
            <person name="Dougan E. K."/>
            <person name="Thang M."/>
            <person name="Chan C."/>
        </authorList>
    </citation>
    <scope>NUCLEOTIDE SEQUENCE</scope>
</reference>
<sequence>MATGGYNDVEKVIVEQDPLLNIDVEKVAVEQDPLLNSDEESSSDSGLSDRDGAEWDLNKDTVLLQTITEMEQKKDIVALENAMSVANTRATNEMKVYMHIKGIVEKIKKQNKGNTDKIKVICNYDKKDYKVMVEPDGTYKSIRETWWMNHTKALKDYGFTKGTLVTQCFIKGEFNNKDLSETLNHFLGHQGGQHHLLHRPHREGAQLQEHRKGGEAVGEGLEDQGEIFIVIYHKVRDFRIVRRFQVSPS</sequence>
<name>A0AA36N3G3_9DINO</name>
<feature type="region of interest" description="Disordered" evidence="1">
    <location>
        <begin position="31"/>
        <end position="53"/>
    </location>
</feature>
<organism evidence="2 3">
    <name type="scientific">Effrenium voratum</name>
    <dbReference type="NCBI Taxonomy" id="2562239"/>
    <lineage>
        <taxon>Eukaryota</taxon>
        <taxon>Sar</taxon>
        <taxon>Alveolata</taxon>
        <taxon>Dinophyceae</taxon>
        <taxon>Suessiales</taxon>
        <taxon>Symbiodiniaceae</taxon>
        <taxon>Effrenium</taxon>
    </lineage>
</organism>
<dbReference type="AlphaFoldDB" id="A0AA36N3G3"/>
<proteinExistence type="predicted"/>
<evidence type="ECO:0000256" key="1">
    <source>
        <dbReference type="SAM" id="MobiDB-lite"/>
    </source>
</evidence>
<accession>A0AA36N3G3</accession>
<gene>
    <name evidence="2" type="ORF">EVOR1521_LOCUS14886</name>
</gene>
<dbReference type="Proteomes" id="UP001178507">
    <property type="component" value="Unassembled WGS sequence"/>
</dbReference>
<comment type="caution">
    <text evidence="2">The sequence shown here is derived from an EMBL/GenBank/DDBJ whole genome shotgun (WGS) entry which is preliminary data.</text>
</comment>
<evidence type="ECO:0000313" key="2">
    <source>
        <dbReference type="EMBL" id="CAJ1389221.1"/>
    </source>
</evidence>
<keyword evidence="3" id="KW-1185">Reference proteome</keyword>
<protein>
    <submittedName>
        <fullName evidence="2">Uncharacterized protein</fullName>
    </submittedName>
</protein>